<evidence type="ECO:0000256" key="2">
    <source>
        <dbReference type="ARBA" id="ARBA00022691"/>
    </source>
</evidence>
<evidence type="ECO:0000313" key="7">
    <source>
        <dbReference type="Proteomes" id="UP000296153"/>
    </source>
</evidence>
<dbReference type="GO" id="GO:0016743">
    <property type="term" value="F:carboxyl- or carbamoyltransferase activity"/>
    <property type="evidence" value="ECO:0007669"/>
    <property type="project" value="UniProtKB-UniRule"/>
</dbReference>
<dbReference type="SUPFAM" id="SSF53335">
    <property type="entry name" value="S-adenosyl-L-methionine-dependent methyltransferases"/>
    <property type="match status" value="1"/>
</dbReference>
<feature type="binding site" evidence="3 4">
    <location>
        <position position="132"/>
    </location>
    <ligand>
        <name>S-adenosyl-L-methionine</name>
        <dbReference type="ChEBI" id="CHEBI:59789"/>
    </ligand>
</feature>
<dbReference type="InterPro" id="IPR029063">
    <property type="entry name" value="SAM-dependent_MTases_sf"/>
</dbReference>
<dbReference type="AlphaFoldDB" id="A0A2P5T0S7"/>
<dbReference type="HAMAP" id="MF_01589">
    <property type="entry name" value="Cx_SAM_synthase"/>
    <property type="match status" value="1"/>
</dbReference>
<dbReference type="Gene3D" id="3.40.50.150">
    <property type="entry name" value="Vaccinia Virus protein VP39"/>
    <property type="match status" value="1"/>
</dbReference>
<dbReference type="PANTHER" id="PTHR43861">
    <property type="entry name" value="TRANS-ACONITATE 2-METHYLTRANSFERASE-RELATED"/>
    <property type="match status" value="1"/>
</dbReference>
<dbReference type="RefSeq" id="WP_136130803.1">
    <property type="nucleotide sequence ID" value="NZ_PDKT01000001.1"/>
</dbReference>
<dbReference type="Pfam" id="PF13649">
    <property type="entry name" value="Methyltransf_25"/>
    <property type="match status" value="1"/>
</dbReference>
<name>A0A2P5T0S7_9GAMM</name>
<keyword evidence="2 3" id="KW-0949">S-adenosyl-L-methionine</keyword>
<dbReference type="InterPro" id="IPR041698">
    <property type="entry name" value="Methyltransf_25"/>
</dbReference>
<dbReference type="GO" id="GO:0002098">
    <property type="term" value="P:tRNA wobble uridine modification"/>
    <property type="evidence" value="ECO:0007669"/>
    <property type="project" value="InterPro"/>
</dbReference>
<dbReference type="EC" id="2.1.3.-" evidence="3"/>
<dbReference type="PANTHER" id="PTHR43861:SF2">
    <property type="entry name" value="CARBOXY-S-ADENOSYL-L-METHIONINE SYNTHASE"/>
    <property type="match status" value="1"/>
</dbReference>
<comment type="function">
    <text evidence="3">Catalyzes the conversion of S-adenosyl-L-methionine (SAM) to carboxy-S-adenosyl-L-methionine (Cx-SAM).</text>
</comment>
<comment type="similarity">
    <text evidence="3">Belongs to the class I-like SAM-binding methyltransferase superfamily. Cx-SAM synthase family.</text>
</comment>
<evidence type="ECO:0000256" key="1">
    <source>
        <dbReference type="ARBA" id="ARBA00022679"/>
    </source>
</evidence>
<keyword evidence="1 3" id="KW-0808">Transferase</keyword>
<dbReference type="PIRSF" id="PIRSF006325">
    <property type="entry name" value="MeTrfase_bac"/>
    <property type="match status" value="1"/>
</dbReference>
<reference evidence="6 7" key="1">
    <citation type="journal article" date="2018" name="Genome Biol. Evol.">
        <title>Cladogenesis and Genomic Streamlining in Extracellular Endosymbionts of Tropical Stink Bugs.</title>
        <authorList>
            <person name="Otero-Bravo A."/>
            <person name="Goffredi S."/>
            <person name="Sabree Z.L."/>
        </authorList>
    </citation>
    <scope>NUCLEOTIDE SEQUENCE [LARGE SCALE GENOMIC DNA]</scope>
    <source>
        <strain evidence="6 7">SoEE</strain>
    </source>
</reference>
<dbReference type="EMBL" id="PDKT01000001">
    <property type="protein sequence ID" value="PPI88194.1"/>
    <property type="molecule type" value="Genomic_DNA"/>
</dbReference>
<feature type="binding site" evidence="3 4">
    <location>
        <begin position="64"/>
        <end position="66"/>
    </location>
    <ligand>
        <name>S-adenosyl-L-methionine</name>
        <dbReference type="ChEBI" id="CHEBI:59789"/>
    </ligand>
</feature>
<comment type="catalytic activity">
    <reaction evidence="3">
        <text>prephenate + S-adenosyl-L-methionine = carboxy-S-adenosyl-L-methionine + 3-phenylpyruvate + H2O</text>
        <dbReference type="Rhea" id="RHEA:51692"/>
        <dbReference type="ChEBI" id="CHEBI:15377"/>
        <dbReference type="ChEBI" id="CHEBI:18005"/>
        <dbReference type="ChEBI" id="CHEBI:29934"/>
        <dbReference type="ChEBI" id="CHEBI:59789"/>
        <dbReference type="ChEBI" id="CHEBI:134278"/>
    </reaction>
</comment>
<dbReference type="CDD" id="cd02440">
    <property type="entry name" value="AdoMet_MTases"/>
    <property type="match status" value="1"/>
</dbReference>
<dbReference type="Proteomes" id="UP000296153">
    <property type="component" value="Unassembled WGS sequence"/>
</dbReference>
<dbReference type="NCBIfam" id="NF011995">
    <property type="entry name" value="PRK15451.1"/>
    <property type="match status" value="1"/>
</dbReference>
<organism evidence="6 7">
    <name type="scientific">Candidatus Pantoea edessiphila</name>
    <dbReference type="NCBI Taxonomy" id="2044610"/>
    <lineage>
        <taxon>Bacteria</taxon>
        <taxon>Pseudomonadati</taxon>
        <taxon>Pseudomonadota</taxon>
        <taxon>Gammaproteobacteria</taxon>
        <taxon>Enterobacterales</taxon>
        <taxon>Erwiniaceae</taxon>
        <taxon>Pantoea</taxon>
    </lineage>
</organism>
<accession>A0A2P5T0S7</accession>
<evidence type="ECO:0000259" key="5">
    <source>
        <dbReference type="Pfam" id="PF13649"/>
    </source>
</evidence>
<comment type="caution">
    <text evidence="3">Lacks conserved residue(s) required for the propagation of feature annotation.</text>
</comment>
<feature type="domain" description="Methyltransferase" evidence="5">
    <location>
        <begin position="60"/>
        <end position="158"/>
    </location>
</feature>
<evidence type="ECO:0000256" key="3">
    <source>
        <dbReference type="HAMAP-Rule" id="MF_01589"/>
    </source>
</evidence>
<dbReference type="InterPro" id="IPR005271">
    <property type="entry name" value="CmoA"/>
</dbReference>
<gene>
    <name evidence="3" type="primary">cmoA</name>
    <name evidence="6" type="ORF">CRV12_00960</name>
</gene>
<feature type="binding site" evidence="3 4">
    <location>
        <begin position="117"/>
        <end position="118"/>
    </location>
    <ligand>
        <name>S-adenosyl-L-methionine</name>
        <dbReference type="ChEBI" id="CHEBI:59789"/>
    </ligand>
</feature>
<dbReference type="NCBIfam" id="TIGR00740">
    <property type="entry name" value="carboxy-S-adenosyl-L-methionine synthase CmoA"/>
    <property type="match status" value="1"/>
</dbReference>
<comment type="caution">
    <text evidence="6">The sequence shown here is derived from an EMBL/GenBank/DDBJ whole genome shotgun (WGS) entry which is preliminary data.</text>
</comment>
<proteinExistence type="inferred from homology"/>
<feature type="binding site" evidence="3 4">
    <location>
        <position position="39"/>
    </location>
    <ligand>
        <name>S-adenosyl-L-methionine</name>
        <dbReference type="ChEBI" id="CHEBI:59789"/>
    </ligand>
</feature>
<sequence length="242" mass="27450">MSNRDTLYSTPIEKIGDWVFDEKIAKVFPDMIQRSIPGYSIIISMIGTLSKSFVTSNSNIYDLGCSLGAVTLSVCYNIIASNCTIIAVDKSSDMIKNCQSHIDSIKSKNTIIVMEADILDVNIENASMVVLNFTLQFLKPSTRLKLIKKIWQGLNPCGILILSEKINFKDNKINELISNMHYNFKIANDYSTLQIHQKNKMLENVMFTDSIKTHKNRLKQAGFSHVEVWFQCFNFCSLIALK</sequence>
<evidence type="ECO:0000256" key="4">
    <source>
        <dbReference type="PIRSR" id="PIRSR006325-1"/>
    </source>
</evidence>
<protein>
    <recommendedName>
        <fullName evidence="3">Carboxy-S-adenosyl-L-methionine synthase</fullName>
        <shortName evidence="3">Cx-SAM synthase</shortName>
        <ecNumber evidence="3">2.1.3.-</ecNumber>
    </recommendedName>
</protein>
<dbReference type="GO" id="GO:1904047">
    <property type="term" value="F:S-adenosyl-L-methionine binding"/>
    <property type="evidence" value="ECO:0007669"/>
    <property type="project" value="UniProtKB-UniRule"/>
</dbReference>
<evidence type="ECO:0000313" key="6">
    <source>
        <dbReference type="EMBL" id="PPI88194.1"/>
    </source>
</evidence>
<comment type="subunit">
    <text evidence="3">Homodimer.</text>
</comment>
<dbReference type="OrthoDB" id="9779941at2"/>